<dbReference type="RefSeq" id="WP_323244336.1">
    <property type="nucleotide sequence ID" value="NZ_JAYGHK010000169.1"/>
</dbReference>
<name>A0ABU5UXS8_NODSP</name>
<gene>
    <name evidence="1" type="ORF">VB695_24095</name>
</gene>
<sequence>MMLIQAGKFGRLGNRLILTAHILALSKEINHKFIDFGFEEYCDYFKISQVQPFLAYPEFCNFPFSGGLRSNIFYLSRHLTVGDRLGKLSNRLHLKNLITSIYLSNIVDRIDVDVSSCPNSLFKKIQNAKLVVFDGWRIRSHTSLKKNANWVRHKLRPTNEIENIIINKKIFQPIENSSVLVGIHVRRDDYIKYAPHLVFADSFYEALMIRIEKFFFPKHVNFVICSTEK</sequence>
<reference evidence="1 2" key="1">
    <citation type="submission" date="2023-12" db="EMBL/GenBank/DDBJ databases">
        <title>Baltic Sea Cyanobacteria.</title>
        <authorList>
            <person name="Delbaje E."/>
            <person name="Fewer D.P."/>
            <person name="Shishido T.K."/>
        </authorList>
    </citation>
    <scope>NUCLEOTIDE SEQUENCE [LARGE SCALE GENOMIC DNA]</scope>
    <source>
        <strain evidence="1 2">UHCC 0060</strain>
    </source>
</reference>
<evidence type="ECO:0008006" key="3">
    <source>
        <dbReference type="Google" id="ProtNLM"/>
    </source>
</evidence>
<evidence type="ECO:0000313" key="1">
    <source>
        <dbReference type="EMBL" id="MEA5611102.1"/>
    </source>
</evidence>
<keyword evidence="2" id="KW-1185">Reference proteome</keyword>
<comment type="caution">
    <text evidence="1">The sequence shown here is derived from an EMBL/GenBank/DDBJ whole genome shotgun (WGS) entry which is preliminary data.</text>
</comment>
<proteinExistence type="predicted"/>
<accession>A0ABU5UXS8</accession>
<protein>
    <recommendedName>
        <fullName evidence="3">L-Fucosyltransferase</fullName>
    </recommendedName>
</protein>
<organism evidence="1 2">
    <name type="scientific">Nodularia spumigena UHCC 0060</name>
    <dbReference type="NCBI Taxonomy" id="3110300"/>
    <lineage>
        <taxon>Bacteria</taxon>
        <taxon>Bacillati</taxon>
        <taxon>Cyanobacteriota</taxon>
        <taxon>Cyanophyceae</taxon>
        <taxon>Nostocales</taxon>
        <taxon>Nodulariaceae</taxon>
        <taxon>Nodularia</taxon>
    </lineage>
</organism>
<dbReference type="Proteomes" id="UP001303285">
    <property type="component" value="Unassembled WGS sequence"/>
</dbReference>
<dbReference type="EMBL" id="JAYGHK010000169">
    <property type="protein sequence ID" value="MEA5611102.1"/>
    <property type="molecule type" value="Genomic_DNA"/>
</dbReference>
<evidence type="ECO:0000313" key="2">
    <source>
        <dbReference type="Proteomes" id="UP001303285"/>
    </source>
</evidence>